<accession>A0A3S0A4J5</accession>
<name>A0A3S0A4J5_9BACL</name>
<dbReference type="Proteomes" id="UP000276128">
    <property type="component" value="Unassembled WGS sequence"/>
</dbReference>
<sequence>MEHMEQLRVSHLKSRVSLVVGVVDSLTSQSPLGNTTTVHLEGTRSKAIRKTNGSYIFNDLTPGTYLATVTSEYYFQEQVRISIGSTNAIAVVQLSPKPSYPFSPGTPLIRMMLHSSAGTPLQGAELQAVVQSEDGARARLMTEQAERGSEELTLGSFTGGVLAGDTYLLRGRGGKASEEMIRIAEVLEHQKRFRLMDKLTKAYARGALLMPVQMTRSTERGEVVIAFRGNRIPDFTADLMISYGSASQQVIKEVAVAEGATTNLGTVCLTQR</sequence>
<protein>
    <submittedName>
        <fullName evidence="1">DUF2012 domain-containing protein</fullName>
    </submittedName>
</protein>
<dbReference type="RefSeq" id="WP_126141510.1">
    <property type="nucleotide sequence ID" value="NZ_RXHU01000033.1"/>
</dbReference>
<comment type="caution">
    <text evidence="1">The sequence shown here is derived from an EMBL/GenBank/DDBJ whole genome shotgun (WGS) entry which is preliminary data.</text>
</comment>
<reference evidence="1 2" key="1">
    <citation type="submission" date="2018-12" db="EMBL/GenBank/DDBJ databases">
        <title>Bacillus ochoae sp. nov., Paenibacillus whitsoniae sp. nov., Paenibacillus spiritus sp. nov. Isolated from the Mars Exploration Rover during spacecraft assembly.</title>
        <authorList>
            <person name="Seuylemezian A."/>
            <person name="Vaishampayan P."/>
        </authorList>
    </citation>
    <scope>NUCLEOTIDE SEQUENCE [LARGE SCALE GENOMIC DNA]</scope>
    <source>
        <strain evidence="1 2">MER 54</strain>
    </source>
</reference>
<dbReference type="SUPFAM" id="SSF49452">
    <property type="entry name" value="Starch-binding domain-like"/>
    <property type="match status" value="1"/>
</dbReference>
<evidence type="ECO:0000313" key="2">
    <source>
        <dbReference type="Proteomes" id="UP000276128"/>
    </source>
</evidence>
<organism evidence="1 2">
    <name type="scientific">Paenibacillus whitsoniae</name>
    <dbReference type="NCBI Taxonomy" id="2496558"/>
    <lineage>
        <taxon>Bacteria</taxon>
        <taxon>Bacillati</taxon>
        <taxon>Bacillota</taxon>
        <taxon>Bacilli</taxon>
        <taxon>Bacillales</taxon>
        <taxon>Paenibacillaceae</taxon>
        <taxon>Paenibacillus</taxon>
    </lineage>
</organism>
<dbReference type="InterPro" id="IPR013784">
    <property type="entry name" value="Carb-bd-like_fold"/>
</dbReference>
<dbReference type="OrthoDB" id="2380855at2"/>
<gene>
    <name evidence="1" type="ORF">EJQ19_12235</name>
</gene>
<dbReference type="AlphaFoldDB" id="A0A3S0A4J5"/>
<proteinExistence type="predicted"/>
<dbReference type="GO" id="GO:0030246">
    <property type="term" value="F:carbohydrate binding"/>
    <property type="evidence" value="ECO:0007669"/>
    <property type="project" value="InterPro"/>
</dbReference>
<keyword evidence="2" id="KW-1185">Reference proteome</keyword>
<evidence type="ECO:0000313" key="1">
    <source>
        <dbReference type="EMBL" id="RTE09435.1"/>
    </source>
</evidence>
<dbReference type="Gene3D" id="2.60.40.1120">
    <property type="entry name" value="Carboxypeptidase-like, regulatory domain"/>
    <property type="match status" value="1"/>
</dbReference>
<dbReference type="EMBL" id="RXHU01000033">
    <property type="protein sequence ID" value="RTE09435.1"/>
    <property type="molecule type" value="Genomic_DNA"/>
</dbReference>